<name>A0A9K3I688_HELAN</name>
<proteinExistence type="predicted"/>
<reference evidence="1" key="2">
    <citation type="submission" date="2020-06" db="EMBL/GenBank/DDBJ databases">
        <title>Helianthus annuus Genome sequencing and assembly Release 2.</title>
        <authorList>
            <person name="Gouzy J."/>
            <person name="Langlade N."/>
            <person name="Munos S."/>
        </authorList>
    </citation>
    <scope>NUCLEOTIDE SEQUENCE</scope>
    <source>
        <tissue evidence="1">Leaves</tissue>
    </source>
</reference>
<protein>
    <submittedName>
        <fullName evidence="1">Uncharacterized protein</fullName>
    </submittedName>
</protein>
<reference evidence="1" key="1">
    <citation type="journal article" date="2017" name="Nature">
        <title>The sunflower genome provides insights into oil metabolism, flowering and Asterid evolution.</title>
        <authorList>
            <person name="Badouin H."/>
            <person name="Gouzy J."/>
            <person name="Grassa C.J."/>
            <person name="Murat F."/>
            <person name="Staton S.E."/>
            <person name="Cottret L."/>
            <person name="Lelandais-Briere C."/>
            <person name="Owens G.L."/>
            <person name="Carrere S."/>
            <person name="Mayjonade B."/>
            <person name="Legrand L."/>
            <person name="Gill N."/>
            <person name="Kane N.C."/>
            <person name="Bowers J.E."/>
            <person name="Hubner S."/>
            <person name="Bellec A."/>
            <person name="Berard A."/>
            <person name="Berges H."/>
            <person name="Blanchet N."/>
            <person name="Boniface M.C."/>
            <person name="Brunel D."/>
            <person name="Catrice O."/>
            <person name="Chaidir N."/>
            <person name="Claudel C."/>
            <person name="Donnadieu C."/>
            <person name="Faraut T."/>
            <person name="Fievet G."/>
            <person name="Helmstetter N."/>
            <person name="King M."/>
            <person name="Knapp S.J."/>
            <person name="Lai Z."/>
            <person name="Le Paslier M.C."/>
            <person name="Lippi Y."/>
            <person name="Lorenzon L."/>
            <person name="Mandel J.R."/>
            <person name="Marage G."/>
            <person name="Marchand G."/>
            <person name="Marquand E."/>
            <person name="Bret-Mestries E."/>
            <person name="Morien E."/>
            <person name="Nambeesan S."/>
            <person name="Nguyen T."/>
            <person name="Pegot-Espagnet P."/>
            <person name="Pouilly N."/>
            <person name="Raftis F."/>
            <person name="Sallet E."/>
            <person name="Schiex T."/>
            <person name="Thomas J."/>
            <person name="Vandecasteele C."/>
            <person name="Vares D."/>
            <person name="Vear F."/>
            <person name="Vautrin S."/>
            <person name="Crespi M."/>
            <person name="Mangin B."/>
            <person name="Burke J.M."/>
            <person name="Salse J."/>
            <person name="Munos S."/>
            <person name="Vincourt P."/>
            <person name="Rieseberg L.H."/>
            <person name="Langlade N.B."/>
        </authorList>
    </citation>
    <scope>NUCLEOTIDE SEQUENCE</scope>
    <source>
        <tissue evidence="1">Leaves</tissue>
    </source>
</reference>
<accession>A0A9K3I688</accession>
<dbReference type="AlphaFoldDB" id="A0A9K3I688"/>
<keyword evidence="2" id="KW-1185">Reference proteome</keyword>
<dbReference type="Proteomes" id="UP000215914">
    <property type="component" value="Unassembled WGS sequence"/>
</dbReference>
<dbReference type="EMBL" id="MNCJ02000324">
    <property type="protein sequence ID" value="KAF5790349.1"/>
    <property type="molecule type" value="Genomic_DNA"/>
</dbReference>
<dbReference type="Gramene" id="mRNA:HanXRQr2_Chr09g0382121">
    <property type="protein sequence ID" value="CDS:HanXRQr2_Chr09g0382121.1"/>
    <property type="gene ID" value="HanXRQr2_Chr09g0382121"/>
</dbReference>
<gene>
    <name evidence="1" type="ORF">HanXRQr2_Chr09g0382121</name>
</gene>
<evidence type="ECO:0000313" key="1">
    <source>
        <dbReference type="EMBL" id="KAF5790349.1"/>
    </source>
</evidence>
<comment type="caution">
    <text evidence="1">The sequence shown here is derived from an EMBL/GenBank/DDBJ whole genome shotgun (WGS) entry which is preliminary data.</text>
</comment>
<sequence length="60" mass="7073">MTQTIKNRNWTEQNYLVRIPINYNIIVSAAPLLHRSVVNTCFNLHQIFKGNNHNQQKKLP</sequence>
<organism evidence="1 2">
    <name type="scientific">Helianthus annuus</name>
    <name type="common">Common sunflower</name>
    <dbReference type="NCBI Taxonomy" id="4232"/>
    <lineage>
        <taxon>Eukaryota</taxon>
        <taxon>Viridiplantae</taxon>
        <taxon>Streptophyta</taxon>
        <taxon>Embryophyta</taxon>
        <taxon>Tracheophyta</taxon>
        <taxon>Spermatophyta</taxon>
        <taxon>Magnoliopsida</taxon>
        <taxon>eudicotyledons</taxon>
        <taxon>Gunneridae</taxon>
        <taxon>Pentapetalae</taxon>
        <taxon>asterids</taxon>
        <taxon>campanulids</taxon>
        <taxon>Asterales</taxon>
        <taxon>Asteraceae</taxon>
        <taxon>Asteroideae</taxon>
        <taxon>Heliantheae alliance</taxon>
        <taxon>Heliantheae</taxon>
        <taxon>Helianthus</taxon>
    </lineage>
</organism>
<evidence type="ECO:0000313" key="2">
    <source>
        <dbReference type="Proteomes" id="UP000215914"/>
    </source>
</evidence>